<dbReference type="PATRIC" id="fig|1196324.3.peg.3510"/>
<protein>
    <submittedName>
        <fullName evidence="1">Uncharacterized protein</fullName>
    </submittedName>
</protein>
<dbReference type="RefSeq" id="WP_007203506.1">
    <property type="nucleotide sequence ID" value="NZ_AKKV01000041.1"/>
</dbReference>
<dbReference type="OrthoDB" id="2971867at2"/>
<dbReference type="STRING" id="1196324.A374_17184"/>
<proteinExistence type="predicted"/>
<gene>
    <name evidence="1" type="ORF">A374_17184</name>
</gene>
<dbReference type="eggNOG" id="ENOG5033CGR">
    <property type="taxonomic scope" value="Bacteria"/>
</dbReference>
<sequence length="72" mass="8424">MLAVMLSLHEAKEVEYVLKQELESLLYDLQDESVNADVKAILSEQYQCLFNVYTRFAAPSDCMKFCRRKRSN</sequence>
<dbReference type="AlphaFoldDB" id="I8AEK9"/>
<evidence type="ECO:0000313" key="2">
    <source>
        <dbReference type="Proteomes" id="UP000004080"/>
    </source>
</evidence>
<dbReference type="EMBL" id="AKKV01000041">
    <property type="protein sequence ID" value="EIT84012.1"/>
    <property type="molecule type" value="Genomic_DNA"/>
</dbReference>
<keyword evidence="2" id="KW-1185">Reference proteome</keyword>
<organism evidence="1 2">
    <name type="scientific">Fictibacillus macauensis ZFHKF-1</name>
    <dbReference type="NCBI Taxonomy" id="1196324"/>
    <lineage>
        <taxon>Bacteria</taxon>
        <taxon>Bacillati</taxon>
        <taxon>Bacillota</taxon>
        <taxon>Bacilli</taxon>
        <taxon>Bacillales</taxon>
        <taxon>Fictibacillaceae</taxon>
        <taxon>Fictibacillus</taxon>
    </lineage>
</organism>
<comment type="caution">
    <text evidence="1">The sequence shown here is derived from an EMBL/GenBank/DDBJ whole genome shotgun (WGS) entry which is preliminary data.</text>
</comment>
<reference evidence="1 2" key="1">
    <citation type="journal article" date="2012" name="J. Bacteriol.">
        <title>Genome of Bacillus macauensis ZFHKF-1, a Long-Chain-Forming Bacterium.</title>
        <authorList>
            <person name="Cai L."/>
            <person name="Zhang T."/>
        </authorList>
    </citation>
    <scope>NUCLEOTIDE SEQUENCE [LARGE SCALE GENOMIC DNA]</scope>
    <source>
        <strain evidence="1 2">ZFHKF-1</strain>
    </source>
</reference>
<evidence type="ECO:0000313" key="1">
    <source>
        <dbReference type="EMBL" id="EIT84012.1"/>
    </source>
</evidence>
<accession>I8AEK9</accession>
<dbReference type="Proteomes" id="UP000004080">
    <property type="component" value="Unassembled WGS sequence"/>
</dbReference>
<name>I8AEK9_9BACL</name>